<dbReference type="EMBL" id="JACHGJ010000002">
    <property type="protein sequence ID" value="MBB6479607.1"/>
    <property type="molecule type" value="Genomic_DNA"/>
</dbReference>
<dbReference type="AlphaFoldDB" id="A0A841R8U9"/>
<dbReference type="InterPro" id="IPR008920">
    <property type="entry name" value="TF_FadR/GntR_C"/>
</dbReference>
<dbReference type="Pfam" id="PF00392">
    <property type="entry name" value="GntR"/>
    <property type="match status" value="1"/>
</dbReference>
<dbReference type="InterPro" id="IPR036390">
    <property type="entry name" value="WH_DNA-bd_sf"/>
</dbReference>
<dbReference type="GO" id="GO:0003677">
    <property type="term" value="F:DNA binding"/>
    <property type="evidence" value="ECO:0007669"/>
    <property type="project" value="UniProtKB-KW"/>
</dbReference>
<evidence type="ECO:0000313" key="6">
    <source>
        <dbReference type="Proteomes" id="UP000587760"/>
    </source>
</evidence>
<dbReference type="Gene3D" id="1.10.10.10">
    <property type="entry name" value="Winged helix-like DNA-binding domain superfamily/Winged helix DNA-binding domain"/>
    <property type="match status" value="1"/>
</dbReference>
<dbReference type="PANTHER" id="PTHR43537:SF51">
    <property type="entry name" value="HTH-TYPE TRANSCRIPTIONAL REGULATOR LGOR-RELATED"/>
    <property type="match status" value="1"/>
</dbReference>
<proteinExistence type="predicted"/>
<evidence type="ECO:0000256" key="1">
    <source>
        <dbReference type="ARBA" id="ARBA00023015"/>
    </source>
</evidence>
<dbReference type="Gene3D" id="1.20.120.530">
    <property type="entry name" value="GntR ligand-binding domain-like"/>
    <property type="match status" value="1"/>
</dbReference>
<dbReference type="SMART" id="SM00895">
    <property type="entry name" value="FCD"/>
    <property type="match status" value="1"/>
</dbReference>
<dbReference type="GO" id="GO:0003700">
    <property type="term" value="F:DNA-binding transcription factor activity"/>
    <property type="evidence" value="ECO:0007669"/>
    <property type="project" value="InterPro"/>
</dbReference>
<dbReference type="SUPFAM" id="SSF46785">
    <property type="entry name" value="Winged helix' DNA-binding domain"/>
    <property type="match status" value="1"/>
</dbReference>
<comment type="caution">
    <text evidence="5">The sequence shown here is derived from an EMBL/GenBank/DDBJ whole genome shotgun (WGS) entry which is preliminary data.</text>
</comment>
<keyword evidence="6" id="KW-1185">Reference proteome</keyword>
<dbReference type="InterPro" id="IPR036388">
    <property type="entry name" value="WH-like_DNA-bd_sf"/>
</dbReference>
<dbReference type="SUPFAM" id="SSF48008">
    <property type="entry name" value="GntR ligand-binding domain-like"/>
    <property type="match status" value="1"/>
</dbReference>
<evidence type="ECO:0000259" key="4">
    <source>
        <dbReference type="PROSITE" id="PS50949"/>
    </source>
</evidence>
<evidence type="ECO:0000256" key="3">
    <source>
        <dbReference type="ARBA" id="ARBA00023163"/>
    </source>
</evidence>
<sequence>MKSYKVETADLVEKVYSSIKEMILKGELVPGQKLIQEEMAAHLGVSRTPILSAFSKLEKEWLVKSIPRRGFYIYEMSREEKINLFDIRLRLESLGAFKAAELGTPKEKKALLSYVEKNSSKDFSTSSSGFNQHDYEFHRRITDMSRNVMLSTMISSYNIVSLSNQDDRTIDYSRSISDHLAISRAISESDAAKAEGLMRDHIQTGLDRIQGV</sequence>
<evidence type="ECO:0000313" key="5">
    <source>
        <dbReference type="EMBL" id="MBB6479607.1"/>
    </source>
</evidence>
<dbReference type="CDD" id="cd07377">
    <property type="entry name" value="WHTH_GntR"/>
    <property type="match status" value="1"/>
</dbReference>
<dbReference type="SMART" id="SM00345">
    <property type="entry name" value="HTH_GNTR"/>
    <property type="match status" value="1"/>
</dbReference>
<keyword evidence="2 5" id="KW-0238">DNA-binding</keyword>
<dbReference type="PROSITE" id="PS50949">
    <property type="entry name" value="HTH_GNTR"/>
    <property type="match status" value="1"/>
</dbReference>
<evidence type="ECO:0000256" key="2">
    <source>
        <dbReference type="ARBA" id="ARBA00023125"/>
    </source>
</evidence>
<keyword evidence="3" id="KW-0804">Transcription</keyword>
<feature type="domain" description="HTH gntR-type" evidence="4">
    <location>
        <begin position="9"/>
        <end position="76"/>
    </location>
</feature>
<reference evidence="5 6" key="1">
    <citation type="submission" date="2020-08" db="EMBL/GenBank/DDBJ databases">
        <title>Genomic Encyclopedia of Type Strains, Phase IV (KMG-IV): sequencing the most valuable type-strain genomes for metagenomic binning, comparative biology and taxonomic classification.</title>
        <authorList>
            <person name="Goeker M."/>
        </authorList>
    </citation>
    <scope>NUCLEOTIDE SEQUENCE [LARGE SCALE GENOMIC DNA]</scope>
    <source>
        <strain evidence="5 6">DSM 2461</strain>
    </source>
</reference>
<dbReference type="Pfam" id="PF07729">
    <property type="entry name" value="FCD"/>
    <property type="match status" value="1"/>
</dbReference>
<organism evidence="5 6">
    <name type="scientific">Spirochaeta isovalerica</name>
    <dbReference type="NCBI Taxonomy" id="150"/>
    <lineage>
        <taxon>Bacteria</taxon>
        <taxon>Pseudomonadati</taxon>
        <taxon>Spirochaetota</taxon>
        <taxon>Spirochaetia</taxon>
        <taxon>Spirochaetales</taxon>
        <taxon>Spirochaetaceae</taxon>
        <taxon>Spirochaeta</taxon>
    </lineage>
</organism>
<dbReference type="Proteomes" id="UP000587760">
    <property type="component" value="Unassembled WGS sequence"/>
</dbReference>
<dbReference type="InterPro" id="IPR011711">
    <property type="entry name" value="GntR_C"/>
</dbReference>
<accession>A0A841R8U9</accession>
<dbReference type="PANTHER" id="PTHR43537">
    <property type="entry name" value="TRANSCRIPTIONAL REGULATOR, GNTR FAMILY"/>
    <property type="match status" value="1"/>
</dbReference>
<name>A0A841R8U9_9SPIO</name>
<dbReference type="RefSeq" id="WP_184744997.1">
    <property type="nucleotide sequence ID" value="NZ_JACHGJ010000002.1"/>
</dbReference>
<protein>
    <submittedName>
        <fullName evidence="5">DNA-binding GntR family transcriptional regulator</fullName>
    </submittedName>
</protein>
<dbReference type="InterPro" id="IPR000524">
    <property type="entry name" value="Tscrpt_reg_HTH_GntR"/>
</dbReference>
<gene>
    <name evidence="5" type="ORF">HNR50_001265</name>
</gene>
<keyword evidence="1" id="KW-0805">Transcription regulation</keyword>